<dbReference type="EMBL" id="JANATA010000020">
    <property type="protein sequence ID" value="MCP3429373.1"/>
    <property type="molecule type" value="Genomic_DNA"/>
</dbReference>
<keyword evidence="1" id="KW-1133">Transmembrane helix</keyword>
<protein>
    <submittedName>
        <fullName evidence="2">Uncharacterized protein</fullName>
    </submittedName>
</protein>
<reference evidence="2" key="1">
    <citation type="submission" date="2022-07" db="EMBL/GenBank/DDBJ databases">
        <title>Characterization of the Novel Bacterium Alteromonas immobilis LMIT006 and Alteromonas gregis LMIT007.</title>
        <authorList>
            <person name="Lin X."/>
        </authorList>
    </citation>
    <scope>NUCLEOTIDE SEQUENCE</scope>
    <source>
        <strain evidence="2">LMIT007</strain>
    </source>
</reference>
<evidence type="ECO:0000256" key="1">
    <source>
        <dbReference type="SAM" id="Phobius"/>
    </source>
</evidence>
<evidence type="ECO:0000313" key="2">
    <source>
        <dbReference type="EMBL" id="MCP3429373.1"/>
    </source>
</evidence>
<gene>
    <name evidence="2" type="ORF">NLF92_10490</name>
</gene>
<dbReference type="Pfam" id="PF20567">
    <property type="entry name" value="DUF6776"/>
    <property type="match status" value="1"/>
</dbReference>
<accession>A0AA41X4L3</accession>
<proteinExistence type="predicted"/>
<dbReference type="AlphaFoldDB" id="A0AA41X4L3"/>
<dbReference type="InterPro" id="IPR046703">
    <property type="entry name" value="DUF6776"/>
</dbReference>
<dbReference type="Proteomes" id="UP001165413">
    <property type="component" value="Unassembled WGS sequence"/>
</dbReference>
<keyword evidence="1" id="KW-0472">Membrane</keyword>
<comment type="caution">
    <text evidence="2">The sequence shown here is derived from an EMBL/GenBank/DDBJ whole genome shotgun (WGS) entry which is preliminary data.</text>
</comment>
<keyword evidence="3" id="KW-1185">Reference proteome</keyword>
<feature type="transmembrane region" description="Helical" evidence="1">
    <location>
        <begin position="13"/>
        <end position="38"/>
    </location>
</feature>
<keyword evidence="1" id="KW-0812">Transmembrane</keyword>
<organism evidence="2 3">
    <name type="scientific">Opacimonas viscosa</name>
    <dbReference type="NCBI Taxonomy" id="2961944"/>
    <lineage>
        <taxon>Bacteria</taxon>
        <taxon>Pseudomonadati</taxon>
        <taxon>Pseudomonadota</taxon>
        <taxon>Gammaproteobacteria</taxon>
        <taxon>Alteromonadales</taxon>
        <taxon>Alteromonadaceae</taxon>
        <taxon>Opacimonas</taxon>
    </lineage>
</organism>
<sequence>MDLVKWVNTRSELALYVMICGLVVLGGLFGFLYAGHFVSDQSAEIKKLTGSLHHTQLENTRLNLLVSEQKVALALQEGSTAVLLENMTATLTEQRALKEKVTMYEQVMSKDTVDSYLTVQTIKVDALPEENKVLLTLLLVQGRALKSTIYGNLDLHITGLQGDKAKTYKVADLLSRSLGFVEKNSPLSYKYQYFIERFYVLAIPEGFTPETLTFNTNVMQWKRKRAVVSEQYVWSDILAAATE</sequence>
<dbReference type="RefSeq" id="WP_254101623.1">
    <property type="nucleotide sequence ID" value="NZ_JANATA010000020.1"/>
</dbReference>
<name>A0AA41X4L3_9ALTE</name>
<evidence type="ECO:0000313" key="3">
    <source>
        <dbReference type="Proteomes" id="UP001165413"/>
    </source>
</evidence>